<accession>A0ABQ5FWN2</accession>
<organism evidence="2 3">
    <name type="scientific">Tanacetum coccineum</name>
    <dbReference type="NCBI Taxonomy" id="301880"/>
    <lineage>
        <taxon>Eukaryota</taxon>
        <taxon>Viridiplantae</taxon>
        <taxon>Streptophyta</taxon>
        <taxon>Embryophyta</taxon>
        <taxon>Tracheophyta</taxon>
        <taxon>Spermatophyta</taxon>
        <taxon>Magnoliopsida</taxon>
        <taxon>eudicotyledons</taxon>
        <taxon>Gunneridae</taxon>
        <taxon>Pentapetalae</taxon>
        <taxon>asterids</taxon>
        <taxon>campanulids</taxon>
        <taxon>Asterales</taxon>
        <taxon>Asteraceae</taxon>
        <taxon>Asteroideae</taxon>
        <taxon>Anthemideae</taxon>
        <taxon>Anthemidinae</taxon>
        <taxon>Tanacetum</taxon>
    </lineage>
</organism>
<evidence type="ECO:0000313" key="2">
    <source>
        <dbReference type="EMBL" id="GJT67768.1"/>
    </source>
</evidence>
<reference evidence="2" key="2">
    <citation type="submission" date="2022-01" db="EMBL/GenBank/DDBJ databases">
        <authorList>
            <person name="Yamashiro T."/>
            <person name="Shiraishi A."/>
            <person name="Satake H."/>
            <person name="Nakayama K."/>
        </authorList>
    </citation>
    <scope>NUCLEOTIDE SEQUENCE</scope>
</reference>
<evidence type="ECO:0000256" key="1">
    <source>
        <dbReference type="SAM" id="MobiDB-lite"/>
    </source>
</evidence>
<gene>
    <name evidence="2" type="ORF">Tco_1019248</name>
</gene>
<comment type="caution">
    <text evidence="2">The sequence shown here is derived from an EMBL/GenBank/DDBJ whole genome shotgun (WGS) entry which is preliminary data.</text>
</comment>
<sequence length="514" mass="58091">MASLDYRLNPIYTIKECSSCGSLYNKERCCSKGGFVDKFFRDPNKTPDSSQRPPQNYPKCGNPVDGLYCRQCALLRKKLKEVWSTICYEDEIFQDFLNTSESSNDKTNVVNAPQEPFVFNQDPGENSSQRPPHINHHCCYGCGDSLDGIFCQRCTCQSCRNGDHYGYNCPPKVPTISNLEPCHNQNIDEFPQTLPSLHLTCYYGDGSSFTYDSTPNFVDDSPNVFNPPSQPPTYSCEFCGNDAYYGYDCPPQIPIYYDDDDDEESSIPLRDIIISELPPCIAITPVLLTEEPVDSLIMEDKHLDTILETESDELIKSSVEDLVHTQSESDDISKSDDDESSHEEIIHEISFKTYLNPLFDLDEEIISSEFNLIHNENLDSIPKNDHFDTESYLLESLLNHDTLMASSPKIDSLFDEFAGELITIPPRIINREHEEYISLMEREEIDIFLGLDDSIPLGIESDDYDSEGDDNSTSLPEFESFHVDYLDSGDSTIDVVEGIPVDVPNILATHPTLS</sequence>
<protein>
    <submittedName>
        <fullName evidence="2">Uncharacterized protein</fullName>
    </submittedName>
</protein>
<keyword evidence="3" id="KW-1185">Reference proteome</keyword>
<dbReference type="EMBL" id="BQNB010017838">
    <property type="protein sequence ID" value="GJT67768.1"/>
    <property type="molecule type" value="Genomic_DNA"/>
</dbReference>
<reference evidence="2" key="1">
    <citation type="journal article" date="2022" name="Int. J. Mol. Sci.">
        <title>Draft Genome of Tanacetum Coccineum: Genomic Comparison of Closely Related Tanacetum-Family Plants.</title>
        <authorList>
            <person name="Yamashiro T."/>
            <person name="Shiraishi A."/>
            <person name="Nakayama K."/>
            <person name="Satake H."/>
        </authorList>
    </citation>
    <scope>NUCLEOTIDE SEQUENCE</scope>
</reference>
<name>A0ABQ5FWN2_9ASTR</name>
<feature type="region of interest" description="Disordered" evidence="1">
    <location>
        <begin position="321"/>
        <end position="340"/>
    </location>
</feature>
<proteinExistence type="predicted"/>
<dbReference type="Proteomes" id="UP001151760">
    <property type="component" value="Unassembled WGS sequence"/>
</dbReference>
<evidence type="ECO:0000313" key="3">
    <source>
        <dbReference type="Proteomes" id="UP001151760"/>
    </source>
</evidence>